<protein>
    <submittedName>
        <fullName evidence="1">Uncharacterized protein</fullName>
    </submittedName>
</protein>
<keyword evidence="2" id="KW-1185">Reference proteome</keyword>
<dbReference type="AlphaFoldDB" id="A0A9J5WMW3"/>
<gene>
    <name evidence="1" type="ORF">H5410_057383</name>
</gene>
<reference evidence="1 2" key="1">
    <citation type="submission" date="2020-09" db="EMBL/GenBank/DDBJ databases">
        <title>De no assembly of potato wild relative species, Solanum commersonii.</title>
        <authorList>
            <person name="Cho K."/>
        </authorList>
    </citation>
    <scope>NUCLEOTIDE SEQUENCE [LARGE SCALE GENOMIC DNA]</scope>
    <source>
        <strain evidence="1">LZ3.2</strain>
        <tissue evidence="1">Leaf</tissue>
    </source>
</reference>
<accession>A0A9J5WMW3</accession>
<dbReference type="Proteomes" id="UP000824120">
    <property type="component" value="Chromosome 11"/>
</dbReference>
<sequence length="61" mass="7199">MGRSTSCATIEEHHELHIKFLADCDQLMTKININFINFCFLLQCQKWLNLIKILKTMEAEK</sequence>
<name>A0A9J5WMW3_SOLCO</name>
<evidence type="ECO:0000313" key="2">
    <source>
        <dbReference type="Proteomes" id="UP000824120"/>
    </source>
</evidence>
<dbReference type="EMBL" id="JACXVP010000011">
    <property type="protein sequence ID" value="KAG5577249.1"/>
    <property type="molecule type" value="Genomic_DNA"/>
</dbReference>
<evidence type="ECO:0000313" key="1">
    <source>
        <dbReference type="EMBL" id="KAG5577249.1"/>
    </source>
</evidence>
<organism evidence="1 2">
    <name type="scientific">Solanum commersonii</name>
    <name type="common">Commerson's wild potato</name>
    <name type="synonym">Commerson's nightshade</name>
    <dbReference type="NCBI Taxonomy" id="4109"/>
    <lineage>
        <taxon>Eukaryota</taxon>
        <taxon>Viridiplantae</taxon>
        <taxon>Streptophyta</taxon>
        <taxon>Embryophyta</taxon>
        <taxon>Tracheophyta</taxon>
        <taxon>Spermatophyta</taxon>
        <taxon>Magnoliopsida</taxon>
        <taxon>eudicotyledons</taxon>
        <taxon>Gunneridae</taxon>
        <taxon>Pentapetalae</taxon>
        <taxon>asterids</taxon>
        <taxon>lamiids</taxon>
        <taxon>Solanales</taxon>
        <taxon>Solanaceae</taxon>
        <taxon>Solanoideae</taxon>
        <taxon>Solaneae</taxon>
        <taxon>Solanum</taxon>
    </lineage>
</organism>
<proteinExistence type="predicted"/>
<dbReference type="OrthoDB" id="1325164at2759"/>
<comment type="caution">
    <text evidence="1">The sequence shown here is derived from an EMBL/GenBank/DDBJ whole genome shotgun (WGS) entry which is preliminary data.</text>
</comment>